<dbReference type="GO" id="GO:0004672">
    <property type="term" value="F:protein kinase activity"/>
    <property type="evidence" value="ECO:0007669"/>
    <property type="project" value="TreeGrafter"/>
</dbReference>
<dbReference type="PROSITE" id="PS50835">
    <property type="entry name" value="IG_LIKE"/>
    <property type="match status" value="2"/>
</dbReference>
<feature type="domain" description="Ig-like" evidence="1">
    <location>
        <begin position="163"/>
        <end position="222"/>
    </location>
</feature>
<accession>A0A9X0CDD2</accession>
<protein>
    <submittedName>
        <fullName evidence="2">Calcium ion binding</fullName>
    </submittedName>
</protein>
<dbReference type="Proteomes" id="UP001163046">
    <property type="component" value="Unassembled WGS sequence"/>
</dbReference>
<feature type="non-terminal residue" evidence="2">
    <location>
        <position position="1"/>
    </location>
</feature>
<dbReference type="OrthoDB" id="9936265at2759"/>
<evidence type="ECO:0000313" key="2">
    <source>
        <dbReference type="EMBL" id="KAJ7312822.1"/>
    </source>
</evidence>
<organism evidence="2 3">
    <name type="scientific">Desmophyllum pertusum</name>
    <dbReference type="NCBI Taxonomy" id="174260"/>
    <lineage>
        <taxon>Eukaryota</taxon>
        <taxon>Metazoa</taxon>
        <taxon>Cnidaria</taxon>
        <taxon>Anthozoa</taxon>
        <taxon>Hexacorallia</taxon>
        <taxon>Scleractinia</taxon>
        <taxon>Caryophylliina</taxon>
        <taxon>Caryophylliidae</taxon>
        <taxon>Desmophyllum</taxon>
    </lineage>
</organism>
<reference evidence="2" key="1">
    <citation type="submission" date="2023-01" db="EMBL/GenBank/DDBJ databases">
        <title>Genome assembly of the deep-sea coral Lophelia pertusa.</title>
        <authorList>
            <person name="Herrera S."/>
            <person name="Cordes E."/>
        </authorList>
    </citation>
    <scope>NUCLEOTIDE SEQUENCE</scope>
    <source>
        <strain evidence="2">USNM1676648</strain>
        <tissue evidence="2">Polyp</tissue>
    </source>
</reference>
<dbReference type="CDD" id="cd00096">
    <property type="entry name" value="Ig"/>
    <property type="match status" value="1"/>
</dbReference>
<dbReference type="SUPFAM" id="SSF48726">
    <property type="entry name" value="Immunoglobulin"/>
    <property type="match status" value="3"/>
</dbReference>
<dbReference type="PANTHER" id="PTHR47633:SF16">
    <property type="entry name" value="CAVP-TARGET PROTEIN-LIKE"/>
    <property type="match status" value="1"/>
</dbReference>
<keyword evidence="3" id="KW-1185">Reference proteome</keyword>
<name>A0A9X0CDD2_9CNID</name>
<dbReference type="EMBL" id="MU827968">
    <property type="protein sequence ID" value="KAJ7312822.1"/>
    <property type="molecule type" value="Genomic_DNA"/>
</dbReference>
<evidence type="ECO:0000313" key="3">
    <source>
        <dbReference type="Proteomes" id="UP001163046"/>
    </source>
</evidence>
<dbReference type="InterPro" id="IPR013783">
    <property type="entry name" value="Ig-like_fold"/>
</dbReference>
<dbReference type="InterPro" id="IPR007110">
    <property type="entry name" value="Ig-like_dom"/>
</dbReference>
<dbReference type="Pfam" id="PF07679">
    <property type="entry name" value="I-set"/>
    <property type="match status" value="3"/>
</dbReference>
<dbReference type="InterPro" id="IPR013098">
    <property type="entry name" value="Ig_I-set"/>
</dbReference>
<comment type="caution">
    <text evidence="2">The sequence shown here is derived from an EMBL/GenBank/DDBJ whole genome shotgun (WGS) entry which is preliminary data.</text>
</comment>
<feature type="domain" description="Ig-like" evidence="1">
    <location>
        <begin position="1"/>
        <end position="74"/>
    </location>
</feature>
<dbReference type="Gene3D" id="2.60.40.10">
    <property type="entry name" value="Immunoglobulins"/>
    <property type="match status" value="3"/>
</dbReference>
<evidence type="ECO:0000259" key="1">
    <source>
        <dbReference type="PROSITE" id="PS50835"/>
    </source>
</evidence>
<proteinExistence type="predicted"/>
<gene>
    <name evidence="2" type="primary">HMCN2_11</name>
    <name evidence="2" type="ORF">OS493_039422</name>
</gene>
<sequence length="222" mass="25251">VTSGPEPIDNIEWFKDNDLIRVRPRFTQSSQDARHNLDIQAATCDDEGIYKCVLLNNWGIASCSAEVLVEESLSESSSQDDEQLEKMNARMERRRSRDSVCAPEFQQELANREAKAGDTVYFTIKTTGIPAPEVTWYKNGEQLKEDSRVKFIKVLETEQGEAPSFTAPLNDRSIEDSSAARFDVRVRGKPSPTVTWYKDGEDITDEQFPHIKCFQEETCTPF</sequence>
<dbReference type="PANTHER" id="PTHR47633">
    <property type="entry name" value="IMMUNOGLOBULIN"/>
    <property type="match status" value="1"/>
</dbReference>
<dbReference type="AlphaFoldDB" id="A0A9X0CDD2"/>
<dbReference type="InterPro" id="IPR036179">
    <property type="entry name" value="Ig-like_dom_sf"/>
</dbReference>